<dbReference type="Pfam" id="PF03450">
    <property type="entry name" value="CO_deh_flav_C"/>
    <property type="match status" value="1"/>
</dbReference>
<gene>
    <name evidence="15" type="ORF">GDO86_017065</name>
</gene>
<dbReference type="FunFam" id="3.90.1170.50:FF:000001">
    <property type="entry name" value="Aldehyde oxidase 1"/>
    <property type="match status" value="1"/>
</dbReference>
<dbReference type="Gene3D" id="3.90.1170.50">
    <property type="entry name" value="Aldehyde oxidase/xanthine dehydrogenase, a/b hammerhead"/>
    <property type="match status" value="1"/>
</dbReference>
<dbReference type="InterPro" id="IPR037165">
    <property type="entry name" value="AldOxase/xan_DH_Mopterin-bd_sf"/>
</dbReference>
<keyword evidence="9" id="KW-0560">Oxidoreductase</keyword>
<keyword evidence="5" id="KW-0285">Flavoprotein</keyword>
<dbReference type="InterPro" id="IPR036318">
    <property type="entry name" value="FAD-bd_PCMH-like_sf"/>
</dbReference>
<dbReference type="GO" id="GO:0051537">
    <property type="term" value="F:2 iron, 2 sulfur cluster binding"/>
    <property type="evidence" value="ECO:0007669"/>
    <property type="project" value="UniProtKB-KW"/>
</dbReference>
<feature type="non-terminal residue" evidence="15">
    <location>
        <position position="833"/>
    </location>
</feature>
<feature type="domain" description="CO dehydrogenase flavoprotein C-terminal" evidence="14">
    <location>
        <begin position="85"/>
        <end position="189"/>
    </location>
</feature>
<evidence type="ECO:0000313" key="15">
    <source>
        <dbReference type="EMBL" id="KAG8432676.1"/>
    </source>
</evidence>
<dbReference type="GO" id="GO:0043546">
    <property type="term" value="F:molybdopterin cofactor binding"/>
    <property type="evidence" value="ECO:0007669"/>
    <property type="project" value="InterPro"/>
</dbReference>
<dbReference type="SUPFAM" id="SSF56003">
    <property type="entry name" value="Molybdenum cofactor-binding domain"/>
    <property type="match status" value="1"/>
</dbReference>
<dbReference type="SMART" id="SM01008">
    <property type="entry name" value="Ald_Xan_dh_C"/>
    <property type="match status" value="1"/>
</dbReference>
<keyword evidence="7" id="KW-0479">Metal-binding</keyword>
<reference evidence="15" key="1">
    <citation type="thesis" date="2020" institute="ProQuest LLC" country="789 East Eisenhower Parkway, Ann Arbor, MI, USA">
        <title>Comparative Genomics and Chromosome Evolution.</title>
        <authorList>
            <person name="Mudd A.B."/>
        </authorList>
    </citation>
    <scope>NUCLEOTIDE SEQUENCE</scope>
    <source>
        <strain evidence="15">Female2</strain>
        <tissue evidence="15">Blood</tissue>
    </source>
</reference>
<dbReference type="Pfam" id="PF02738">
    <property type="entry name" value="MoCoBD_1"/>
    <property type="match status" value="1"/>
</dbReference>
<comment type="cofactor">
    <cofactor evidence="1">
        <name>Mo-molybdopterin</name>
        <dbReference type="ChEBI" id="CHEBI:71302"/>
    </cofactor>
</comment>
<dbReference type="Gene3D" id="3.30.465.10">
    <property type="match status" value="1"/>
</dbReference>
<feature type="non-terminal residue" evidence="15">
    <location>
        <position position="1"/>
    </location>
</feature>
<name>A0A8T2IR90_9PIPI</name>
<comment type="caution">
    <text evidence="15">The sequence shown here is derived from an EMBL/GenBank/DDBJ whole genome shotgun (WGS) entry which is preliminary data.</text>
</comment>
<evidence type="ECO:0000256" key="10">
    <source>
        <dbReference type="ARBA" id="ARBA00023004"/>
    </source>
</evidence>
<dbReference type="InterPro" id="IPR046867">
    <property type="entry name" value="AldOxase/xan_DH_MoCoBD2"/>
</dbReference>
<dbReference type="GO" id="GO:0050660">
    <property type="term" value="F:flavin adenine dinucleotide binding"/>
    <property type="evidence" value="ECO:0007669"/>
    <property type="project" value="InterPro"/>
</dbReference>
<dbReference type="EMBL" id="JAACNH010000009">
    <property type="protein sequence ID" value="KAG8432676.1"/>
    <property type="molecule type" value="Genomic_DNA"/>
</dbReference>
<dbReference type="PANTHER" id="PTHR45444:SF3">
    <property type="entry name" value="XANTHINE DEHYDROGENASE"/>
    <property type="match status" value="1"/>
</dbReference>
<dbReference type="InterPro" id="IPR000674">
    <property type="entry name" value="Ald_Oxase/Xan_DH_a/b"/>
</dbReference>
<dbReference type="FunFam" id="3.30.365.10:FF:000001">
    <property type="entry name" value="Xanthine dehydrogenase oxidase"/>
    <property type="match status" value="1"/>
</dbReference>
<keyword evidence="6" id="KW-0001">2Fe-2S</keyword>
<evidence type="ECO:0000259" key="13">
    <source>
        <dbReference type="SMART" id="SM01008"/>
    </source>
</evidence>
<feature type="domain" description="Aldehyde oxidase/xanthine dehydrogenase a/b hammerhead" evidence="13">
    <location>
        <begin position="251"/>
        <end position="355"/>
    </location>
</feature>
<evidence type="ECO:0000313" key="16">
    <source>
        <dbReference type="Proteomes" id="UP000812440"/>
    </source>
</evidence>
<evidence type="ECO:0000256" key="6">
    <source>
        <dbReference type="ARBA" id="ARBA00022714"/>
    </source>
</evidence>
<dbReference type="SUPFAM" id="SSF55447">
    <property type="entry name" value="CO dehydrogenase flavoprotein C-terminal domain-like"/>
    <property type="match status" value="1"/>
</dbReference>
<dbReference type="FunFam" id="3.30.390.50:FF:000001">
    <property type="entry name" value="Xanthine dehydrogenase oxidase"/>
    <property type="match status" value="1"/>
</dbReference>
<proteinExistence type="inferred from homology"/>
<keyword evidence="4" id="KW-0500">Molybdenum</keyword>
<evidence type="ECO:0000256" key="4">
    <source>
        <dbReference type="ARBA" id="ARBA00022505"/>
    </source>
</evidence>
<dbReference type="InterPro" id="IPR036856">
    <property type="entry name" value="Ald_Oxase/Xan_DH_a/b_sf"/>
</dbReference>
<evidence type="ECO:0000256" key="11">
    <source>
        <dbReference type="ARBA" id="ARBA00023014"/>
    </source>
</evidence>
<sequence>THGGGKYAHGSKSLGGHVISRSSISDLNPILAAGGTILNLTSSGGSRQIPLDSLFFTGSGASLLKSEEILFSILIPFSKKGEFISAFRQAQRDENTAAFVNAGMKVLFKDNTDIVEKLDIYYGGMGPSTVYAKSASKALIGRHWDEGMLNEAYKLVLEELTLLSSEKGGRVEYRKTLTVSFLFKFYLQVLKGLKKEVKSSSAALEYISAITDIQAKIPKTLQIFQEVKQNQSSEDPIGHPIVHTSGIKQATGEAVYVDDMPTMDRELFIAFVTSQRAHAKILSIDASEALTLKGVIDIIRAKDVPGTNEVEGQNHLFSEEKVECVGQIICAVVADSPKLAKLATAKVKIEYQDLEPVILTMQDAIENNLFFEPKKKIVHGNVEEALKTADQILKGEVHIGGQEQFYLETNSVLVVPKGEDEYDIYVSTQDPTGVQLAVATCLNVPSNRIMAHVKRVGGAFGGKITKPNIFACASSVAAYKTKRPVRCVLERGEDMLITAGRHPFFGKYKVGFMNDGQIVGVDVSFYANAGCTPDESILVLAVALLKMDNAYSFPNLTCSAAACKTNLPSNTAFRGFGFPQTGLVTETIMDAVAAKCGLQPHQVRERNMYRGIGKTHYNQEFDSTDLMRCWEECLQKSSYHSRRAAIQEFNKQHYWKKKGIAIIPLKFTVGFVEKTFHQAAALVHIYRDGNVLVSHSGVEMGQGLHTKMIQVASRELHIPMSYIHISETSTVTVPNSISSGGSIGTDVNGVAVKEACMILRQRLAHIIGQNPNGKWEEWVLEAFTQRISLSATGFYRGYDTYMDWEKGEGQAGPYFIFGAACTEIELDCLTGRH</sequence>
<evidence type="ECO:0000256" key="3">
    <source>
        <dbReference type="ARBA" id="ARBA00006849"/>
    </source>
</evidence>
<dbReference type="GO" id="GO:0016491">
    <property type="term" value="F:oxidoreductase activity"/>
    <property type="evidence" value="ECO:0007669"/>
    <property type="project" value="UniProtKB-KW"/>
</dbReference>
<keyword evidence="11" id="KW-0411">Iron-sulfur</keyword>
<dbReference type="FunFam" id="3.30.365.10:FF:000003">
    <property type="entry name" value="Aldehyde oxidase 1"/>
    <property type="match status" value="1"/>
</dbReference>
<evidence type="ECO:0000259" key="14">
    <source>
        <dbReference type="SMART" id="SM01092"/>
    </source>
</evidence>
<dbReference type="PROSITE" id="PS00559">
    <property type="entry name" value="MOLYBDOPTERIN_EUK"/>
    <property type="match status" value="1"/>
</dbReference>
<dbReference type="InterPro" id="IPR005107">
    <property type="entry name" value="CO_DH_flav_C"/>
</dbReference>
<dbReference type="InterPro" id="IPR022407">
    <property type="entry name" value="OxRdtase_Mopterin_BS"/>
</dbReference>
<evidence type="ECO:0000256" key="2">
    <source>
        <dbReference type="ARBA" id="ARBA00001974"/>
    </source>
</evidence>
<dbReference type="Pfam" id="PF20256">
    <property type="entry name" value="MoCoBD_2"/>
    <property type="match status" value="1"/>
</dbReference>
<evidence type="ECO:0000256" key="8">
    <source>
        <dbReference type="ARBA" id="ARBA00022827"/>
    </source>
</evidence>
<dbReference type="GO" id="GO:0005506">
    <property type="term" value="F:iron ion binding"/>
    <property type="evidence" value="ECO:0007669"/>
    <property type="project" value="InterPro"/>
</dbReference>
<dbReference type="SUPFAM" id="SSF56176">
    <property type="entry name" value="FAD-binding/transporter-associated domain-like"/>
    <property type="match status" value="1"/>
</dbReference>
<evidence type="ECO:0000256" key="9">
    <source>
        <dbReference type="ARBA" id="ARBA00023002"/>
    </source>
</evidence>
<keyword evidence="16" id="KW-1185">Reference proteome</keyword>
<organism evidence="15 16">
    <name type="scientific">Hymenochirus boettgeri</name>
    <name type="common">Congo dwarf clawed frog</name>
    <dbReference type="NCBI Taxonomy" id="247094"/>
    <lineage>
        <taxon>Eukaryota</taxon>
        <taxon>Metazoa</taxon>
        <taxon>Chordata</taxon>
        <taxon>Craniata</taxon>
        <taxon>Vertebrata</taxon>
        <taxon>Euteleostomi</taxon>
        <taxon>Amphibia</taxon>
        <taxon>Batrachia</taxon>
        <taxon>Anura</taxon>
        <taxon>Pipoidea</taxon>
        <taxon>Pipidae</taxon>
        <taxon>Pipinae</taxon>
        <taxon>Hymenochirus</taxon>
    </lineage>
</organism>
<dbReference type="InterPro" id="IPR016169">
    <property type="entry name" value="FAD-bd_PCMH_sub2"/>
</dbReference>
<evidence type="ECO:0008006" key="17">
    <source>
        <dbReference type="Google" id="ProtNLM"/>
    </source>
</evidence>
<dbReference type="SUPFAM" id="SSF54665">
    <property type="entry name" value="CO dehydrogenase molybdoprotein N-domain-like"/>
    <property type="match status" value="1"/>
</dbReference>
<keyword evidence="8" id="KW-0274">FAD</keyword>
<dbReference type="Proteomes" id="UP000812440">
    <property type="component" value="Chromosome 9"/>
</dbReference>
<protein>
    <recommendedName>
        <fullName evidence="17">Aldehyde oxidase 1</fullName>
    </recommendedName>
</protein>
<evidence type="ECO:0000256" key="1">
    <source>
        <dbReference type="ARBA" id="ARBA00001924"/>
    </source>
</evidence>
<accession>A0A8T2IR90</accession>
<evidence type="ECO:0000256" key="5">
    <source>
        <dbReference type="ARBA" id="ARBA00022630"/>
    </source>
</evidence>
<dbReference type="SMART" id="SM01092">
    <property type="entry name" value="CO_deh_flav_C"/>
    <property type="match status" value="1"/>
</dbReference>
<keyword evidence="10" id="KW-0408">Iron</keyword>
<dbReference type="InterPro" id="IPR008274">
    <property type="entry name" value="AldOxase/xan_DH_MoCoBD1"/>
</dbReference>
<comment type="similarity">
    <text evidence="3">Belongs to the xanthine dehydrogenase family.</text>
</comment>
<dbReference type="FunFam" id="3.30.365.10:FF:000002">
    <property type="entry name" value="Xanthine dehydrogenase oxidase"/>
    <property type="match status" value="1"/>
</dbReference>
<evidence type="ECO:0000256" key="7">
    <source>
        <dbReference type="ARBA" id="ARBA00022723"/>
    </source>
</evidence>
<comment type="cofactor">
    <cofactor evidence="12">
        <name>[2Fe-2S] cluster</name>
        <dbReference type="ChEBI" id="CHEBI:190135"/>
    </cofactor>
</comment>
<evidence type="ECO:0000256" key="12">
    <source>
        <dbReference type="ARBA" id="ARBA00034078"/>
    </source>
</evidence>
<dbReference type="Gene3D" id="3.30.390.50">
    <property type="entry name" value="CO dehydrogenase flavoprotein, C-terminal domain"/>
    <property type="match status" value="1"/>
</dbReference>
<dbReference type="InterPro" id="IPR016208">
    <property type="entry name" value="Ald_Oxase/xanthine_DH-like"/>
</dbReference>
<dbReference type="AlphaFoldDB" id="A0A8T2IR90"/>
<comment type="cofactor">
    <cofactor evidence="2">
        <name>FAD</name>
        <dbReference type="ChEBI" id="CHEBI:57692"/>
    </cofactor>
</comment>
<dbReference type="Pfam" id="PF01315">
    <property type="entry name" value="Ald_Xan_dh_C"/>
    <property type="match status" value="1"/>
</dbReference>
<dbReference type="OrthoDB" id="8300278at2759"/>
<dbReference type="Gene3D" id="3.30.365.10">
    <property type="entry name" value="Aldehyde oxidase/xanthine dehydrogenase, molybdopterin binding domain"/>
    <property type="match status" value="3"/>
</dbReference>
<dbReference type="InterPro" id="IPR036683">
    <property type="entry name" value="CO_DH_flav_C_dom_sf"/>
</dbReference>
<dbReference type="InterPro" id="IPR002346">
    <property type="entry name" value="Mopterin_DH_FAD-bd"/>
</dbReference>
<dbReference type="PANTHER" id="PTHR45444">
    <property type="entry name" value="XANTHINE DEHYDROGENASE"/>
    <property type="match status" value="1"/>
</dbReference>
<dbReference type="Pfam" id="PF00941">
    <property type="entry name" value="FAD_binding_5"/>
    <property type="match status" value="1"/>
</dbReference>